<accession>A0A8D8G3H1</accession>
<protein>
    <submittedName>
        <fullName evidence="2">(northern house mosquito) hypothetical protein</fullName>
    </submittedName>
</protein>
<evidence type="ECO:0000256" key="1">
    <source>
        <dbReference type="SAM" id="MobiDB-lite"/>
    </source>
</evidence>
<dbReference type="AlphaFoldDB" id="A0A8D8G3H1"/>
<reference evidence="2" key="1">
    <citation type="submission" date="2021-05" db="EMBL/GenBank/DDBJ databases">
        <authorList>
            <person name="Alioto T."/>
            <person name="Alioto T."/>
            <person name="Gomez Garrido J."/>
        </authorList>
    </citation>
    <scope>NUCLEOTIDE SEQUENCE</scope>
</reference>
<feature type="region of interest" description="Disordered" evidence="1">
    <location>
        <begin position="1"/>
        <end position="100"/>
    </location>
</feature>
<proteinExistence type="predicted"/>
<name>A0A8D8G3H1_CULPI</name>
<organism evidence="2">
    <name type="scientific">Culex pipiens</name>
    <name type="common">House mosquito</name>
    <dbReference type="NCBI Taxonomy" id="7175"/>
    <lineage>
        <taxon>Eukaryota</taxon>
        <taxon>Metazoa</taxon>
        <taxon>Ecdysozoa</taxon>
        <taxon>Arthropoda</taxon>
        <taxon>Hexapoda</taxon>
        <taxon>Insecta</taxon>
        <taxon>Pterygota</taxon>
        <taxon>Neoptera</taxon>
        <taxon>Endopterygota</taxon>
        <taxon>Diptera</taxon>
        <taxon>Nematocera</taxon>
        <taxon>Culicoidea</taxon>
        <taxon>Culicidae</taxon>
        <taxon>Culicinae</taxon>
        <taxon>Culicini</taxon>
        <taxon>Culex</taxon>
        <taxon>Culex</taxon>
    </lineage>
</organism>
<sequence length="140" mass="15400">MELARRRVAAEHPPGGLRPGKNLQRTKRHRLEFPRTRALKSRRNSARGLAPGRGKGALGQQPEGQRWKIPPPPRSGEVRAGESVQLRTARCGNPPSSWEPGAKRVVSIVCTENEAQGLKNTTFCRARLGTHTHSLFDGGQ</sequence>
<evidence type="ECO:0000313" key="2">
    <source>
        <dbReference type="EMBL" id="CAG6492299.1"/>
    </source>
</evidence>
<dbReference type="EMBL" id="HBUE01120620">
    <property type="protein sequence ID" value="CAG6492299.1"/>
    <property type="molecule type" value="Transcribed_RNA"/>
</dbReference>
<feature type="compositionally biased region" description="Basic and acidic residues" evidence="1">
    <location>
        <begin position="1"/>
        <end position="10"/>
    </location>
</feature>